<dbReference type="EMBL" id="PFNG01000231">
    <property type="protein sequence ID" value="PIZ35658.1"/>
    <property type="molecule type" value="Genomic_DNA"/>
</dbReference>
<organism evidence="1 2">
    <name type="scientific">Candidatus Aquicultor secundus</name>
    <dbReference type="NCBI Taxonomy" id="1973895"/>
    <lineage>
        <taxon>Bacteria</taxon>
        <taxon>Bacillati</taxon>
        <taxon>Actinomycetota</taxon>
        <taxon>Candidatus Aquicultoria</taxon>
        <taxon>Candidatus Aquicultorales</taxon>
        <taxon>Candidatus Aquicultoraceae</taxon>
        <taxon>Candidatus Aquicultor</taxon>
    </lineage>
</organism>
<accession>A0A2M7T6L0</accession>
<dbReference type="AlphaFoldDB" id="A0A2M7T6L0"/>
<reference evidence="2" key="1">
    <citation type="submission" date="2017-09" db="EMBL/GenBank/DDBJ databases">
        <title>Depth-based differentiation of microbial function through sediment-hosted aquifers and enrichment of novel symbionts in the deep terrestrial subsurface.</title>
        <authorList>
            <person name="Probst A.J."/>
            <person name="Ladd B."/>
            <person name="Jarett J.K."/>
            <person name="Geller-Mcgrath D.E."/>
            <person name="Sieber C.M.K."/>
            <person name="Emerson J.B."/>
            <person name="Anantharaman K."/>
            <person name="Thomas B.C."/>
            <person name="Malmstrom R."/>
            <person name="Stieglmeier M."/>
            <person name="Klingl A."/>
            <person name="Woyke T."/>
            <person name="Ryan C.M."/>
            <person name="Banfield J.F."/>
        </authorList>
    </citation>
    <scope>NUCLEOTIDE SEQUENCE [LARGE SCALE GENOMIC DNA]</scope>
</reference>
<comment type="caution">
    <text evidence="1">The sequence shown here is derived from an EMBL/GenBank/DDBJ whole genome shotgun (WGS) entry which is preliminary data.</text>
</comment>
<proteinExistence type="predicted"/>
<evidence type="ECO:0000313" key="1">
    <source>
        <dbReference type="EMBL" id="PIZ35658.1"/>
    </source>
</evidence>
<protein>
    <submittedName>
        <fullName evidence="1">NGG1p interacting factor NIF3</fullName>
    </submittedName>
</protein>
<dbReference type="Proteomes" id="UP000230956">
    <property type="component" value="Unassembled WGS sequence"/>
</dbReference>
<name>A0A2M7T6L0_9ACTN</name>
<sequence>MKFRAIYDLAIEVGIHHDPRGEAEIEKVLEKKNKQYEDMKDDEKEFFDADELTNPYSDTRMLTGDPDTEINGLIAGIDMETQEIVLADRLREKGEKIDLVLAHHPEGKALAALADVMAMQADIWAKYGVPINIGDDLIGERMTEVRRGLMPINHNRAVDAARLLGFCFMNSHTPCDNLVMDFVQRYLDEKAPSTMGDIIKALREIPEYKDAALNNSGPAIVAGDSSKRPGKVVVDMTGGTEGPEAAMERLADAGVGTIVGMHFSEKLRKKASENHMNLIVAGHIASDAIGMNLFLDKLENNGVTVLTTSGLVRVKRS</sequence>
<gene>
    <name evidence="1" type="ORF">COY37_09990</name>
</gene>
<evidence type="ECO:0000313" key="2">
    <source>
        <dbReference type="Proteomes" id="UP000230956"/>
    </source>
</evidence>